<evidence type="ECO:0000256" key="1">
    <source>
        <dbReference type="SAM" id="MobiDB-lite"/>
    </source>
</evidence>
<dbReference type="RefSeq" id="WP_272749034.1">
    <property type="nucleotide sequence ID" value="NZ_JAQQKX010000013.1"/>
</dbReference>
<reference evidence="3 4" key="1">
    <citation type="submission" date="2023-01" db="EMBL/GenBank/DDBJ databases">
        <title>Novel species of the genus Asticcacaulis isolated from rivers.</title>
        <authorList>
            <person name="Lu H."/>
        </authorList>
    </citation>
    <scope>NUCLEOTIDE SEQUENCE [LARGE SCALE GENOMIC DNA]</scope>
    <source>
        <strain evidence="3 4">BYS171W</strain>
    </source>
</reference>
<keyword evidence="2" id="KW-0812">Transmembrane</keyword>
<feature type="compositionally biased region" description="Basic and acidic residues" evidence="1">
    <location>
        <begin position="470"/>
        <end position="484"/>
    </location>
</feature>
<comment type="caution">
    <text evidence="3">The sequence shown here is derived from an EMBL/GenBank/DDBJ whole genome shotgun (WGS) entry which is preliminary data.</text>
</comment>
<gene>
    <name evidence="3" type="ORF">PQU92_14855</name>
</gene>
<keyword evidence="4" id="KW-1185">Reference proteome</keyword>
<feature type="region of interest" description="Disordered" evidence="1">
    <location>
        <begin position="458"/>
        <end position="490"/>
    </location>
</feature>
<accession>A0ABT5HXA8</accession>
<name>A0ABT5HXA8_9CAUL</name>
<feature type="transmembrane region" description="Helical" evidence="2">
    <location>
        <begin position="21"/>
        <end position="40"/>
    </location>
</feature>
<dbReference type="EMBL" id="JAQQKX010000013">
    <property type="protein sequence ID" value="MDC7684562.1"/>
    <property type="molecule type" value="Genomic_DNA"/>
</dbReference>
<evidence type="ECO:0000313" key="4">
    <source>
        <dbReference type="Proteomes" id="UP001214854"/>
    </source>
</evidence>
<dbReference type="Proteomes" id="UP001214854">
    <property type="component" value="Unassembled WGS sequence"/>
</dbReference>
<sequence length="699" mass="76187">MTHISPSRFSRPAQVRSLLNDALIYAPLAGFVFTTFAVLYPHMRTAIVLGGVGLYGAALLIEGLRLGRFNRDWVISALNEFYPDLEDSADLLFTPDANLNSLQVLQRSRLIERLPPATALREPWRWGTVIISTIVAILIVVAGLWASTLNDAGERRPAPKTSAISGPVKLAEARIDVTPPAYTGQTRHTESALDIKAPQGTRLVWRLRFAPETEAVDLVLLDGRKIALTRDNGMWTTQLTLDKSMLYRIVFKGMTGTVPLHRLEATPDLPPKVEVVTPDRSLSIVSEGQTVWPLVFAVSDDYGVNATAELRLTLAQGEGENITVREKVVTLTGSGSAREKRFATQLDIKGLGFAKGDDLIAQLTVRDNRVPSPQSVRSPSLILRWPSDLGNESTGLEGLARKTLPAYFRSQRQIIIDIEALLKEKKKLSPDAYLARSDSIGVDQRLLRLRYGQFLGESAEGEPENPTGDGEAHHANDGHDHGDDSSAAFGDGANITATYGHVHDEAEAATLLDPETRALLKKALDAMWQSELHLRQGRPDLALPYAYTALNYIKQVQQATRIFLSRVGPELPPIDDTRRMTGKREGIIGNRLSLDPVPGPDAPVVAAWSALAEVPGRPVDVPLGPLDTWIGANEARIGDPLALSAAIDAVRGDSACAKCRRTLRGLLWGVLAKPPAQVMRRDAATASGGRYLDALERQP</sequence>
<dbReference type="Pfam" id="PF13779">
    <property type="entry name" value="DUF4175"/>
    <property type="match status" value="1"/>
</dbReference>
<organism evidence="3 4">
    <name type="scientific">Asticcacaulis aquaticus</name>
    <dbReference type="NCBI Taxonomy" id="2984212"/>
    <lineage>
        <taxon>Bacteria</taxon>
        <taxon>Pseudomonadati</taxon>
        <taxon>Pseudomonadota</taxon>
        <taxon>Alphaproteobacteria</taxon>
        <taxon>Caulobacterales</taxon>
        <taxon>Caulobacteraceae</taxon>
        <taxon>Asticcacaulis</taxon>
    </lineage>
</organism>
<dbReference type="InterPro" id="IPR012683">
    <property type="entry name" value="CHP02302_TM"/>
</dbReference>
<evidence type="ECO:0000313" key="3">
    <source>
        <dbReference type="EMBL" id="MDC7684562.1"/>
    </source>
</evidence>
<evidence type="ECO:0000256" key="2">
    <source>
        <dbReference type="SAM" id="Phobius"/>
    </source>
</evidence>
<feature type="transmembrane region" description="Helical" evidence="2">
    <location>
        <begin position="126"/>
        <end position="146"/>
    </location>
</feature>
<feature type="transmembrane region" description="Helical" evidence="2">
    <location>
        <begin position="46"/>
        <end position="64"/>
    </location>
</feature>
<protein>
    <submittedName>
        <fullName evidence="3">DUF4175 family protein</fullName>
    </submittedName>
</protein>
<keyword evidence="2" id="KW-1133">Transmembrane helix</keyword>
<keyword evidence="2" id="KW-0472">Membrane</keyword>
<proteinExistence type="predicted"/>